<reference evidence="1 2" key="1">
    <citation type="journal article" date="2015" name="Nature">
        <title>rRNA introns, odd ribosomes, and small enigmatic genomes across a large radiation of phyla.</title>
        <authorList>
            <person name="Brown C.T."/>
            <person name="Hug L.A."/>
            <person name="Thomas B.C."/>
            <person name="Sharon I."/>
            <person name="Castelle C.J."/>
            <person name="Singh A."/>
            <person name="Wilkins M.J."/>
            <person name="Williams K.H."/>
            <person name="Banfield J.F."/>
        </authorList>
    </citation>
    <scope>NUCLEOTIDE SEQUENCE [LARGE SCALE GENOMIC DNA]</scope>
</reference>
<dbReference type="EMBL" id="LBWE01000007">
    <property type="protein sequence ID" value="KKR01559.1"/>
    <property type="molecule type" value="Genomic_DNA"/>
</dbReference>
<dbReference type="AlphaFoldDB" id="A0A837HRF0"/>
<protein>
    <submittedName>
        <fullName evidence="1">Uncharacterized protein</fullName>
    </submittedName>
</protein>
<gene>
    <name evidence="1" type="ORF">UT27_C0007G0039</name>
</gene>
<sequence length="63" mass="7625">MELKPEQIEKFKELHKGLDGFEKYSEDEVREIANGVANYYLTLFKIYQRVKKEKKWSIDEDIL</sequence>
<proteinExistence type="predicted"/>
<comment type="caution">
    <text evidence="1">The sequence shown here is derived from an EMBL/GenBank/DDBJ whole genome shotgun (WGS) entry which is preliminary data.</text>
</comment>
<name>A0A837HRF0_9BACT</name>
<organism evidence="1 2">
    <name type="scientific">Candidatus Nomurabacteria bacterium GW2011_GWD2_39_12</name>
    <dbReference type="NCBI Taxonomy" id="1618759"/>
    <lineage>
        <taxon>Bacteria</taxon>
        <taxon>Candidatus Nomuraibacteriota</taxon>
    </lineage>
</organism>
<accession>A0A837HRF0</accession>
<evidence type="ECO:0000313" key="2">
    <source>
        <dbReference type="Proteomes" id="UP000033998"/>
    </source>
</evidence>
<evidence type="ECO:0000313" key="1">
    <source>
        <dbReference type="EMBL" id="KKR01559.1"/>
    </source>
</evidence>
<dbReference type="Proteomes" id="UP000033998">
    <property type="component" value="Unassembled WGS sequence"/>
</dbReference>